<accession>A0ABN6YKB9</accession>
<dbReference type="PANTHER" id="PTHR47957:SF3">
    <property type="entry name" value="ATP-DEPENDENT HELICASE HRQ1"/>
    <property type="match status" value="1"/>
</dbReference>
<protein>
    <recommendedName>
        <fullName evidence="2">Helicase ATP-binding domain-containing protein</fullName>
    </recommendedName>
</protein>
<feature type="region of interest" description="Disordered" evidence="1">
    <location>
        <begin position="258"/>
        <end position="377"/>
    </location>
</feature>
<proteinExistence type="predicted"/>
<dbReference type="InterPro" id="IPR014001">
    <property type="entry name" value="Helicase_ATP-bd"/>
</dbReference>
<dbReference type="Pfam" id="PF00270">
    <property type="entry name" value="DEAD"/>
    <property type="match status" value="1"/>
</dbReference>
<evidence type="ECO:0000259" key="2">
    <source>
        <dbReference type="PROSITE" id="PS51192"/>
    </source>
</evidence>
<dbReference type="CDD" id="cd17923">
    <property type="entry name" value="DEXHc_Hrq1-like"/>
    <property type="match status" value="1"/>
</dbReference>
<dbReference type="SUPFAM" id="SSF52540">
    <property type="entry name" value="P-loop containing nucleoside triphosphate hydrolases"/>
    <property type="match status" value="1"/>
</dbReference>
<dbReference type="EMBL" id="AP027735">
    <property type="protein sequence ID" value="BDZ56580.1"/>
    <property type="molecule type" value="Genomic_DNA"/>
</dbReference>
<dbReference type="InterPro" id="IPR027417">
    <property type="entry name" value="P-loop_NTPase"/>
</dbReference>
<feature type="compositionally biased region" description="Low complexity" evidence="1">
    <location>
        <begin position="274"/>
        <end position="295"/>
    </location>
</feature>
<organism evidence="3 4">
    <name type="scientific">Barrientosiimonas endolithica</name>
    <dbReference type="NCBI Taxonomy" id="1535208"/>
    <lineage>
        <taxon>Bacteria</taxon>
        <taxon>Bacillati</taxon>
        <taxon>Actinomycetota</taxon>
        <taxon>Actinomycetes</taxon>
        <taxon>Micrococcales</taxon>
        <taxon>Dermacoccaceae</taxon>
        <taxon>Barrientosiimonas</taxon>
    </lineage>
</organism>
<dbReference type="Gene3D" id="3.40.50.300">
    <property type="entry name" value="P-loop containing nucleotide triphosphate hydrolases"/>
    <property type="match status" value="1"/>
</dbReference>
<gene>
    <name evidence="3" type="ORF">GCM10025872_02370</name>
</gene>
<evidence type="ECO:0000256" key="1">
    <source>
        <dbReference type="SAM" id="MobiDB-lite"/>
    </source>
</evidence>
<name>A0ABN6YKB9_9MICO</name>
<feature type="compositionally biased region" description="Polar residues" evidence="1">
    <location>
        <begin position="337"/>
        <end position="349"/>
    </location>
</feature>
<dbReference type="SMART" id="SM00487">
    <property type="entry name" value="DEXDc"/>
    <property type="match status" value="1"/>
</dbReference>
<feature type="compositionally biased region" description="Low complexity" evidence="1">
    <location>
        <begin position="350"/>
        <end position="365"/>
    </location>
</feature>
<dbReference type="PROSITE" id="PS51192">
    <property type="entry name" value="HELICASE_ATP_BIND_1"/>
    <property type="match status" value="1"/>
</dbReference>
<reference evidence="4" key="1">
    <citation type="journal article" date="2019" name="Int. J. Syst. Evol. Microbiol.">
        <title>The Global Catalogue of Microorganisms (GCM) 10K type strain sequencing project: providing services to taxonomists for standard genome sequencing and annotation.</title>
        <authorList>
            <consortium name="The Broad Institute Genomics Platform"/>
            <consortium name="The Broad Institute Genome Sequencing Center for Infectious Disease"/>
            <person name="Wu L."/>
            <person name="Ma J."/>
        </authorList>
    </citation>
    <scope>NUCLEOTIDE SEQUENCE [LARGE SCALE GENOMIC DNA]</scope>
    <source>
        <strain evidence="4">NBRC 110608</strain>
    </source>
</reference>
<dbReference type="InterPro" id="IPR011545">
    <property type="entry name" value="DEAD/DEAH_box_helicase_dom"/>
</dbReference>
<keyword evidence="4" id="KW-1185">Reference proteome</keyword>
<feature type="domain" description="Helicase ATP-binding" evidence="2">
    <location>
        <begin position="74"/>
        <end position="257"/>
    </location>
</feature>
<evidence type="ECO:0000313" key="3">
    <source>
        <dbReference type="EMBL" id="BDZ56580.1"/>
    </source>
</evidence>
<dbReference type="Proteomes" id="UP001321421">
    <property type="component" value="Chromosome"/>
</dbReference>
<dbReference type="PANTHER" id="PTHR47957">
    <property type="entry name" value="ATP-DEPENDENT HELICASE HRQ1"/>
    <property type="match status" value="1"/>
</dbReference>
<sequence>MTTTTAPPQRASADPERLLAGLTGAGTGRVVHVERQPARAQELADWPEWVNPQLAAAVRGEGVDRLWSHQRAVADLAAEGRHVVVSTGTASGKSLGYLLPVLSAVADGSHAVTGRGATALYLSPTKALAADQLAAVERLAVPGVRAATYDGDTPVDERRWIRDHAQLVLTNPDLLHHTLLPQHERWAPFLRALRYVVIDECHAYKGVFGSHLAAVLRRLRRICARYRAHPTFVLASATIAEPAAHAERLVGLPVEAVTRDGSPRPATTFALWEPGTTPATAPTRPGAAPWPRPGTCSPGWSPTGRRRWPSPAPASGSRSSPTWCAPASPRTPRTTPNGSRPTAADTSPRSGATWSAGCAAASCAGSPPPTPSSSAST</sequence>
<evidence type="ECO:0000313" key="4">
    <source>
        <dbReference type="Proteomes" id="UP001321421"/>
    </source>
</evidence>